<dbReference type="InterPro" id="IPR050326">
    <property type="entry name" value="NAD_dep_DNA_ligaseB"/>
</dbReference>
<organism evidence="9 10">
    <name type="scientific">Circinella minor</name>
    <dbReference type="NCBI Taxonomy" id="1195481"/>
    <lineage>
        <taxon>Eukaryota</taxon>
        <taxon>Fungi</taxon>
        <taxon>Fungi incertae sedis</taxon>
        <taxon>Mucoromycota</taxon>
        <taxon>Mucoromycotina</taxon>
        <taxon>Mucoromycetes</taxon>
        <taxon>Mucorales</taxon>
        <taxon>Lichtheimiaceae</taxon>
        <taxon>Circinella</taxon>
    </lineage>
</organism>
<comment type="cofactor">
    <cofactor evidence="1">
        <name>a divalent metal cation</name>
        <dbReference type="ChEBI" id="CHEBI:60240"/>
    </cofactor>
</comment>
<keyword evidence="5" id="KW-0234">DNA repair</keyword>
<keyword evidence="3" id="KW-0235">DNA replication</keyword>
<evidence type="ECO:0000313" key="10">
    <source>
        <dbReference type="Proteomes" id="UP000646827"/>
    </source>
</evidence>
<feature type="domain" description="DNA ligase OB-like" evidence="8">
    <location>
        <begin position="451"/>
        <end position="520"/>
    </location>
</feature>
<evidence type="ECO:0000256" key="4">
    <source>
        <dbReference type="ARBA" id="ARBA00022763"/>
    </source>
</evidence>
<evidence type="ECO:0000313" key="9">
    <source>
        <dbReference type="EMBL" id="KAG2215683.1"/>
    </source>
</evidence>
<sequence>MHSFSSSFVLLQLIRQNTKRLYTTKNKYQCNPTQELEQIYRLATLINETQSNNEKADQLLKYPACHAILRRIYDPHLRHHISSKSILAHVRLLEKEQQKQQQQEEEPPIQNLKELLDALSSRQLVGKAALNATATFYSTFCKTDQQKQIFCRILDRNLKMGMSVITIQRLLQQQQQQQQQQQEIQKENDSNSQNQKDLDYCKEIPLSFKSVALATTAPWKPPQPVSNNKKKKKQQQQEEEEAWYASRKLDGVRCIAHVQSPELITFYSRTGRIFHTLQKVKEAIQTRLLSMYPHSTDEKLEMVPFILDGEICVYRQEGMDDFLMALRQIRSLQQPMSNPVYEVFDMMNVQGFRQGKDSIRFMDRQEKLKKFIQSPQAHLRMVKQIKIDTEKQLETLKNKAIENGWEGLILRKNVPYEGKRSRNMLKIKEWEDDEYTVKSIETGRMRLPNTGQDTQVMTSVIIEHKGNFVSVGSGFTMQQRIRYFEHPELIIGKSITVRYFSESIGESGQPSLRFPSVKAVFEEGKRTI</sequence>
<dbReference type="AlphaFoldDB" id="A0A8H7RTU6"/>
<dbReference type="SUPFAM" id="SSF56091">
    <property type="entry name" value="DNA ligase/mRNA capping enzyme, catalytic domain"/>
    <property type="match status" value="1"/>
</dbReference>
<dbReference type="Gene3D" id="3.30.470.30">
    <property type="entry name" value="DNA ligase/mRNA capping enzyme"/>
    <property type="match status" value="1"/>
</dbReference>
<evidence type="ECO:0000256" key="1">
    <source>
        <dbReference type="ARBA" id="ARBA00001968"/>
    </source>
</evidence>
<evidence type="ECO:0008006" key="11">
    <source>
        <dbReference type="Google" id="ProtNLM"/>
    </source>
</evidence>
<evidence type="ECO:0000259" key="7">
    <source>
        <dbReference type="Pfam" id="PF01068"/>
    </source>
</evidence>
<evidence type="ECO:0000256" key="2">
    <source>
        <dbReference type="ARBA" id="ARBA00022598"/>
    </source>
</evidence>
<name>A0A8H7RTU6_9FUNG</name>
<comment type="caution">
    <text evidence="9">The sequence shown here is derived from an EMBL/GenBank/DDBJ whole genome shotgun (WGS) entry which is preliminary data.</text>
</comment>
<dbReference type="Gene3D" id="2.40.50.140">
    <property type="entry name" value="Nucleic acid-binding proteins"/>
    <property type="match status" value="1"/>
</dbReference>
<accession>A0A8H7RTU6</accession>
<dbReference type="OrthoDB" id="411785at2759"/>
<dbReference type="PANTHER" id="PTHR47810">
    <property type="entry name" value="DNA LIGASE"/>
    <property type="match status" value="1"/>
</dbReference>
<proteinExistence type="predicted"/>
<keyword evidence="10" id="KW-1185">Reference proteome</keyword>
<feature type="domain" description="ATP-dependent DNA ligase family profile" evidence="7">
    <location>
        <begin position="233"/>
        <end position="428"/>
    </location>
</feature>
<dbReference type="GO" id="GO:0003910">
    <property type="term" value="F:DNA ligase (ATP) activity"/>
    <property type="evidence" value="ECO:0007669"/>
    <property type="project" value="InterPro"/>
</dbReference>
<evidence type="ECO:0000259" key="8">
    <source>
        <dbReference type="Pfam" id="PF14743"/>
    </source>
</evidence>
<evidence type="ECO:0000256" key="5">
    <source>
        <dbReference type="ARBA" id="ARBA00023204"/>
    </source>
</evidence>
<dbReference type="Pfam" id="PF14743">
    <property type="entry name" value="DNA_ligase_OB_2"/>
    <property type="match status" value="1"/>
</dbReference>
<evidence type="ECO:0000256" key="3">
    <source>
        <dbReference type="ARBA" id="ARBA00022705"/>
    </source>
</evidence>
<dbReference type="EMBL" id="JAEPRB010000493">
    <property type="protein sequence ID" value="KAG2215683.1"/>
    <property type="molecule type" value="Genomic_DNA"/>
</dbReference>
<gene>
    <name evidence="9" type="ORF">INT45_000003</name>
</gene>
<keyword evidence="4" id="KW-0227">DNA damage</keyword>
<reference evidence="9 10" key="1">
    <citation type="submission" date="2020-12" db="EMBL/GenBank/DDBJ databases">
        <title>Metabolic potential, ecology and presence of endohyphal bacteria is reflected in genomic diversity of Mucoromycotina.</title>
        <authorList>
            <person name="Muszewska A."/>
            <person name="Okrasinska A."/>
            <person name="Steczkiewicz K."/>
            <person name="Drgas O."/>
            <person name="Orlowska M."/>
            <person name="Perlinska-Lenart U."/>
            <person name="Aleksandrzak-Piekarczyk T."/>
            <person name="Szatraj K."/>
            <person name="Zielenkiewicz U."/>
            <person name="Pilsyk S."/>
            <person name="Malc E."/>
            <person name="Mieczkowski P."/>
            <person name="Kruszewska J.S."/>
            <person name="Biernat P."/>
            <person name="Pawlowska J."/>
        </authorList>
    </citation>
    <scope>NUCLEOTIDE SEQUENCE [LARGE SCALE GENOMIC DNA]</scope>
    <source>
        <strain evidence="9 10">CBS 142.35</strain>
    </source>
</reference>
<dbReference type="Pfam" id="PF01068">
    <property type="entry name" value="DNA_ligase_A_M"/>
    <property type="match status" value="1"/>
</dbReference>
<dbReference type="GO" id="GO:0006281">
    <property type="term" value="P:DNA repair"/>
    <property type="evidence" value="ECO:0007669"/>
    <property type="project" value="UniProtKB-KW"/>
</dbReference>
<dbReference type="InterPro" id="IPR029319">
    <property type="entry name" value="DNA_ligase_OB"/>
</dbReference>
<dbReference type="GO" id="GO:0006310">
    <property type="term" value="P:DNA recombination"/>
    <property type="evidence" value="ECO:0007669"/>
    <property type="project" value="InterPro"/>
</dbReference>
<dbReference type="InterPro" id="IPR012310">
    <property type="entry name" value="DNA_ligase_ATP-dep_cent"/>
</dbReference>
<dbReference type="SUPFAM" id="SSF50249">
    <property type="entry name" value="Nucleic acid-binding proteins"/>
    <property type="match status" value="1"/>
</dbReference>
<dbReference type="GO" id="GO:0005524">
    <property type="term" value="F:ATP binding"/>
    <property type="evidence" value="ECO:0007669"/>
    <property type="project" value="InterPro"/>
</dbReference>
<keyword evidence="2" id="KW-0436">Ligase</keyword>
<dbReference type="InterPro" id="IPR012340">
    <property type="entry name" value="NA-bd_OB-fold"/>
</dbReference>
<evidence type="ECO:0000256" key="6">
    <source>
        <dbReference type="SAM" id="MobiDB-lite"/>
    </source>
</evidence>
<protein>
    <recommendedName>
        <fullName evidence="11">DNA ligase</fullName>
    </recommendedName>
</protein>
<dbReference type="Proteomes" id="UP000646827">
    <property type="component" value="Unassembled WGS sequence"/>
</dbReference>
<dbReference type="GO" id="GO:0006260">
    <property type="term" value="P:DNA replication"/>
    <property type="evidence" value="ECO:0007669"/>
    <property type="project" value="UniProtKB-KW"/>
</dbReference>
<feature type="region of interest" description="Disordered" evidence="6">
    <location>
        <begin position="218"/>
        <end position="239"/>
    </location>
</feature>
<dbReference type="PANTHER" id="PTHR47810:SF1">
    <property type="entry name" value="DNA LIGASE B"/>
    <property type="match status" value="1"/>
</dbReference>